<gene>
    <name evidence="1" type="ORF">K431DRAFT_295831</name>
</gene>
<protein>
    <recommendedName>
        <fullName evidence="3">Amidase domain-containing protein</fullName>
    </recommendedName>
</protein>
<comment type="caution">
    <text evidence="1">The sequence shown here is derived from an EMBL/GenBank/DDBJ whole genome shotgun (WGS) entry which is preliminary data.</text>
</comment>
<accession>A0A9P4Q337</accession>
<evidence type="ECO:0000313" key="1">
    <source>
        <dbReference type="EMBL" id="KAF2719688.1"/>
    </source>
</evidence>
<sequence length="124" mass="13552">MPPPHIDQKDLIAANDDYIKEDGQREAITKGLLLAGKNGVDEAMSKHEIDLILGPADSVLYCLTAAAGYPIGTVPLSAVKFNDTDSRPEGLRVLGKANDDEMILELMQRFETLFPGRMLPEIDT</sequence>
<dbReference type="EMBL" id="MU003808">
    <property type="protein sequence ID" value="KAF2719688.1"/>
    <property type="molecule type" value="Genomic_DNA"/>
</dbReference>
<dbReference type="SUPFAM" id="SSF75304">
    <property type="entry name" value="Amidase signature (AS) enzymes"/>
    <property type="match status" value="1"/>
</dbReference>
<dbReference type="OrthoDB" id="566138at2759"/>
<evidence type="ECO:0000313" key="2">
    <source>
        <dbReference type="Proteomes" id="UP000799441"/>
    </source>
</evidence>
<dbReference type="Proteomes" id="UP000799441">
    <property type="component" value="Unassembled WGS sequence"/>
</dbReference>
<name>A0A9P4Q337_9PEZI</name>
<dbReference type="Gene3D" id="3.90.1300.10">
    <property type="entry name" value="Amidase signature (AS) domain"/>
    <property type="match status" value="1"/>
</dbReference>
<dbReference type="InterPro" id="IPR036928">
    <property type="entry name" value="AS_sf"/>
</dbReference>
<organism evidence="1 2">
    <name type="scientific">Polychaeton citri CBS 116435</name>
    <dbReference type="NCBI Taxonomy" id="1314669"/>
    <lineage>
        <taxon>Eukaryota</taxon>
        <taxon>Fungi</taxon>
        <taxon>Dikarya</taxon>
        <taxon>Ascomycota</taxon>
        <taxon>Pezizomycotina</taxon>
        <taxon>Dothideomycetes</taxon>
        <taxon>Dothideomycetidae</taxon>
        <taxon>Capnodiales</taxon>
        <taxon>Capnodiaceae</taxon>
        <taxon>Polychaeton</taxon>
    </lineage>
</organism>
<reference evidence="1" key="1">
    <citation type="journal article" date="2020" name="Stud. Mycol.">
        <title>101 Dothideomycetes genomes: a test case for predicting lifestyles and emergence of pathogens.</title>
        <authorList>
            <person name="Haridas S."/>
            <person name="Albert R."/>
            <person name="Binder M."/>
            <person name="Bloem J."/>
            <person name="Labutti K."/>
            <person name="Salamov A."/>
            <person name="Andreopoulos B."/>
            <person name="Baker S."/>
            <person name="Barry K."/>
            <person name="Bills G."/>
            <person name="Bluhm B."/>
            <person name="Cannon C."/>
            <person name="Castanera R."/>
            <person name="Culley D."/>
            <person name="Daum C."/>
            <person name="Ezra D."/>
            <person name="Gonzalez J."/>
            <person name="Henrissat B."/>
            <person name="Kuo A."/>
            <person name="Liang C."/>
            <person name="Lipzen A."/>
            <person name="Lutzoni F."/>
            <person name="Magnuson J."/>
            <person name="Mondo S."/>
            <person name="Nolan M."/>
            <person name="Ohm R."/>
            <person name="Pangilinan J."/>
            <person name="Park H.-J."/>
            <person name="Ramirez L."/>
            <person name="Alfaro M."/>
            <person name="Sun H."/>
            <person name="Tritt A."/>
            <person name="Yoshinaga Y."/>
            <person name="Zwiers L.-H."/>
            <person name="Turgeon B."/>
            <person name="Goodwin S."/>
            <person name="Spatafora J."/>
            <person name="Crous P."/>
            <person name="Grigoriev I."/>
        </authorList>
    </citation>
    <scope>NUCLEOTIDE SEQUENCE</scope>
    <source>
        <strain evidence="1">CBS 116435</strain>
    </source>
</reference>
<keyword evidence="2" id="KW-1185">Reference proteome</keyword>
<proteinExistence type="predicted"/>
<evidence type="ECO:0008006" key="3">
    <source>
        <dbReference type="Google" id="ProtNLM"/>
    </source>
</evidence>
<dbReference type="AlphaFoldDB" id="A0A9P4Q337"/>